<feature type="region of interest" description="Disordered" evidence="4">
    <location>
        <begin position="326"/>
        <end position="354"/>
    </location>
</feature>
<comment type="caution">
    <text evidence="6">The sequence shown here is derived from an EMBL/GenBank/DDBJ whole genome shotgun (WGS) entry which is preliminary data.</text>
</comment>
<dbReference type="AlphaFoldDB" id="A0A5M9ZCX7"/>
<evidence type="ECO:0000256" key="4">
    <source>
        <dbReference type="SAM" id="MobiDB-lite"/>
    </source>
</evidence>
<dbReference type="Proteomes" id="UP000326060">
    <property type="component" value="Unassembled WGS sequence"/>
</dbReference>
<dbReference type="EMBL" id="RZJP01000002">
    <property type="protein sequence ID" value="KAA8816623.1"/>
    <property type="molecule type" value="Genomic_DNA"/>
</dbReference>
<dbReference type="PANTHER" id="PTHR30146">
    <property type="entry name" value="LACI-RELATED TRANSCRIPTIONAL REPRESSOR"/>
    <property type="match status" value="1"/>
</dbReference>
<evidence type="ECO:0000256" key="3">
    <source>
        <dbReference type="ARBA" id="ARBA00023163"/>
    </source>
</evidence>
<dbReference type="Pfam" id="PF00356">
    <property type="entry name" value="LacI"/>
    <property type="match status" value="1"/>
</dbReference>
<dbReference type="GO" id="GO:0003700">
    <property type="term" value="F:DNA-binding transcription factor activity"/>
    <property type="evidence" value="ECO:0007669"/>
    <property type="project" value="TreeGrafter"/>
</dbReference>
<dbReference type="InterPro" id="IPR000843">
    <property type="entry name" value="HTH_LacI"/>
</dbReference>
<keyword evidence="2" id="KW-0238">DNA-binding</keyword>
<dbReference type="CDD" id="cd06267">
    <property type="entry name" value="PBP1_LacI_sugar_binding-like"/>
    <property type="match status" value="1"/>
</dbReference>
<dbReference type="PROSITE" id="PS50932">
    <property type="entry name" value="HTH_LACI_2"/>
    <property type="match status" value="1"/>
</dbReference>
<sequence length="354" mass="38156">MSSTSSITNVAALARVSKATVSRVLSGQRTKDDDIARRVRDAAEKLNYSANSAASALRSDTTNTIGLVMPDPSSPMASRMLAELDPIANGDNKQLLIGIGDDLNTQEERVSAMLMRRIDGLILIPPRDVDPAFLDAHAGSIPIVQVSGRSSSFRVNWVGVDENASMNLTMHHLADHNATSIAYLSGNIDSSESADLFTTFQITLSAMNLMSDPDWTTFGECTAERGYREAMELFEGKGSKPDAVVCASDEIAVGVLMALFQLGISVPHDVIVIGSGDSPIANAISPTLTSLRPPYRLLAKETMRLLGEENDGQHWMPARVAFPPQLVRRESTDSPRFGSSDMATPRSDDDSDDE</sequence>
<feature type="domain" description="HTH lacI-type" evidence="5">
    <location>
        <begin position="5"/>
        <end position="59"/>
    </location>
</feature>
<keyword evidence="1" id="KW-0805">Transcription regulation</keyword>
<protein>
    <submittedName>
        <fullName evidence="6">LacI family transcriptional regulator</fullName>
    </submittedName>
</protein>
<dbReference type="InterPro" id="IPR028082">
    <property type="entry name" value="Peripla_BP_I"/>
</dbReference>
<dbReference type="SUPFAM" id="SSF53822">
    <property type="entry name" value="Periplasmic binding protein-like I"/>
    <property type="match status" value="1"/>
</dbReference>
<evidence type="ECO:0000256" key="1">
    <source>
        <dbReference type="ARBA" id="ARBA00023015"/>
    </source>
</evidence>
<proteinExistence type="predicted"/>
<name>A0A5M9ZCX7_9BIFI</name>
<dbReference type="GO" id="GO:0000976">
    <property type="term" value="F:transcription cis-regulatory region binding"/>
    <property type="evidence" value="ECO:0007669"/>
    <property type="project" value="TreeGrafter"/>
</dbReference>
<evidence type="ECO:0000313" key="7">
    <source>
        <dbReference type="Proteomes" id="UP000326060"/>
    </source>
</evidence>
<dbReference type="InterPro" id="IPR010982">
    <property type="entry name" value="Lambda_DNA-bd_dom_sf"/>
</dbReference>
<organism evidence="6 7">
    <name type="scientific">Bifidobacterium callitrichos</name>
    <dbReference type="NCBI Taxonomy" id="762209"/>
    <lineage>
        <taxon>Bacteria</taxon>
        <taxon>Bacillati</taxon>
        <taxon>Actinomycetota</taxon>
        <taxon>Actinomycetes</taxon>
        <taxon>Bifidobacteriales</taxon>
        <taxon>Bifidobacteriaceae</taxon>
        <taxon>Bifidobacterium</taxon>
    </lineage>
</organism>
<dbReference type="RefSeq" id="WP_150394266.1">
    <property type="nucleotide sequence ID" value="NZ_RZJP01000002.1"/>
</dbReference>
<dbReference type="CDD" id="cd01392">
    <property type="entry name" value="HTH_LacI"/>
    <property type="match status" value="1"/>
</dbReference>
<evidence type="ECO:0000256" key="2">
    <source>
        <dbReference type="ARBA" id="ARBA00023125"/>
    </source>
</evidence>
<keyword evidence="3" id="KW-0804">Transcription</keyword>
<evidence type="ECO:0000259" key="5">
    <source>
        <dbReference type="PROSITE" id="PS50932"/>
    </source>
</evidence>
<dbReference type="PANTHER" id="PTHR30146:SF109">
    <property type="entry name" value="HTH-TYPE TRANSCRIPTIONAL REGULATOR GALS"/>
    <property type="match status" value="1"/>
</dbReference>
<reference evidence="6 7" key="1">
    <citation type="journal article" date="2019" name="Syst. Appl. Microbiol.">
        <title>Characterization of Bifidobacterium species in feaces of the Egyptian fruit bat: Description of B. vespertilionis sp. nov. and B. rousetti sp. nov.</title>
        <authorList>
            <person name="Modesto M."/>
            <person name="Satti M."/>
            <person name="Watanabe K."/>
            <person name="Puglisi E."/>
            <person name="Morelli L."/>
            <person name="Huang C.-H."/>
            <person name="Liou J.-S."/>
            <person name="Miyashita M."/>
            <person name="Tamura T."/>
            <person name="Saito S."/>
            <person name="Mori K."/>
            <person name="Huang L."/>
            <person name="Sciavilla P."/>
            <person name="Sandri C."/>
            <person name="Spiezio C."/>
            <person name="Vitali F."/>
            <person name="Cavalieri D."/>
            <person name="Perpetuini G."/>
            <person name="Tofalo R."/>
            <person name="Bonetti A."/>
            <person name="Arita M."/>
            <person name="Mattarelli P."/>
        </authorList>
    </citation>
    <scope>NUCLEOTIDE SEQUENCE [LARGE SCALE GENOMIC DNA]</scope>
    <source>
        <strain evidence="6 7">RST27</strain>
    </source>
</reference>
<dbReference type="Gene3D" id="3.40.50.2300">
    <property type="match status" value="2"/>
</dbReference>
<evidence type="ECO:0000313" key="6">
    <source>
        <dbReference type="EMBL" id="KAA8816623.1"/>
    </source>
</evidence>
<dbReference type="Pfam" id="PF13377">
    <property type="entry name" value="Peripla_BP_3"/>
    <property type="match status" value="1"/>
</dbReference>
<gene>
    <name evidence="6" type="ORF">EMB92_07065</name>
</gene>
<dbReference type="InterPro" id="IPR046335">
    <property type="entry name" value="LacI/GalR-like_sensor"/>
</dbReference>
<dbReference type="Gene3D" id="1.10.260.40">
    <property type="entry name" value="lambda repressor-like DNA-binding domains"/>
    <property type="match status" value="1"/>
</dbReference>
<dbReference type="SMART" id="SM00354">
    <property type="entry name" value="HTH_LACI"/>
    <property type="match status" value="1"/>
</dbReference>
<accession>A0A5M9ZCX7</accession>
<dbReference type="SUPFAM" id="SSF47413">
    <property type="entry name" value="lambda repressor-like DNA-binding domains"/>
    <property type="match status" value="1"/>
</dbReference>